<dbReference type="FunFam" id="1.20.1250.20:FF:000057">
    <property type="entry name" value="MFS general substrate transporter"/>
    <property type="match status" value="1"/>
</dbReference>
<dbReference type="PANTHER" id="PTHR43791">
    <property type="entry name" value="PERMEASE-RELATED"/>
    <property type="match status" value="1"/>
</dbReference>
<name>A0A642VAL4_9ASCO</name>
<evidence type="ECO:0000256" key="4">
    <source>
        <dbReference type="ARBA" id="ARBA00022989"/>
    </source>
</evidence>
<evidence type="ECO:0000259" key="7">
    <source>
        <dbReference type="PROSITE" id="PS50850"/>
    </source>
</evidence>
<keyword evidence="3 6" id="KW-0812">Transmembrane</keyword>
<evidence type="ECO:0000313" key="8">
    <source>
        <dbReference type="EMBL" id="KAA8913205.1"/>
    </source>
</evidence>
<feature type="domain" description="Major facilitator superfamily (MFS) profile" evidence="7">
    <location>
        <begin position="67"/>
        <end position="488"/>
    </location>
</feature>
<feature type="transmembrane region" description="Helical" evidence="6">
    <location>
        <begin position="228"/>
        <end position="250"/>
    </location>
</feature>
<evidence type="ECO:0000256" key="2">
    <source>
        <dbReference type="ARBA" id="ARBA00022448"/>
    </source>
</evidence>
<comment type="subcellular location">
    <subcellularLocation>
        <location evidence="1">Membrane</location>
        <topology evidence="1">Multi-pass membrane protein</topology>
    </subcellularLocation>
</comment>
<evidence type="ECO:0000256" key="6">
    <source>
        <dbReference type="SAM" id="Phobius"/>
    </source>
</evidence>
<protein>
    <recommendedName>
        <fullName evidence="7">Major facilitator superfamily (MFS) profile domain-containing protein</fullName>
    </recommendedName>
</protein>
<keyword evidence="9" id="KW-1185">Reference proteome</keyword>
<feature type="transmembrane region" description="Helical" evidence="6">
    <location>
        <begin position="427"/>
        <end position="449"/>
    </location>
</feature>
<evidence type="ECO:0000256" key="3">
    <source>
        <dbReference type="ARBA" id="ARBA00022692"/>
    </source>
</evidence>
<proteinExistence type="predicted"/>
<evidence type="ECO:0000256" key="1">
    <source>
        <dbReference type="ARBA" id="ARBA00004141"/>
    </source>
</evidence>
<dbReference type="InterPro" id="IPR020846">
    <property type="entry name" value="MFS_dom"/>
</dbReference>
<feature type="transmembrane region" description="Helical" evidence="6">
    <location>
        <begin position="134"/>
        <end position="154"/>
    </location>
</feature>
<dbReference type="OrthoDB" id="2985014at2759"/>
<dbReference type="FunFam" id="1.20.1250.20:FF:000013">
    <property type="entry name" value="MFS general substrate transporter"/>
    <property type="match status" value="1"/>
</dbReference>
<dbReference type="GO" id="GO:0016020">
    <property type="term" value="C:membrane"/>
    <property type="evidence" value="ECO:0007669"/>
    <property type="project" value="UniProtKB-SubCell"/>
</dbReference>
<dbReference type="PROSITE" id="PS50850">
    <property type="entry name" value="MFS"/>
    <property type="match status" value="1"/>
</dbReference>
<accession>A0A642VAL4</accession>
<feature type="transmembrane region" description="Helical" evidence="6">
    <location>
        <begin position="368"/>
        <end position="389"/>
    </location>
</feature>
<reference evidence="8" key="1">
    <citation type="journal article" date="2019" name="G3 (Bethesda)">
        <title>Genome Assemblies of Two Rare Opportunistic Yeast Pathogens: Diutina rugosa (syn. Candida rugosa) and Trichomonascus ciferrii (syn. Candida ciferrii).</title>
        <authorList>
            <person name="Mixao V."/>
            <person name="Saus E."/>
            <person name="Hansen A.P."/>
            <person name="Lass-Florl C."/>
            <person name="Gabaldon T."/>
        </authorList>
    </citation>
    <scope>NUCLEOTIDE SEQUENCE</scope>
    <source>
        <strain evidence="8">CBS 4856</strain>
    </source>
</reference>
<dbReference type="Pfam" id="PF07690">
    <property type="entry name" value="MFS_1"/>
    <property type="match status" value="1"/>
</dbReference>
<dbReference type="VEuPathDB" id="FungiDB:TRICI_003267"/>
<feature type="transmembrane region" description="Helical" evidence="6">
    <location>
        <begin position="306"/>
        <end position="333"/>
    </location>
</feature>
<keyword evidence="2" id="KW-0813">Transport</keyword>
<feature type="transmembrane region" description="Helical" evidence="6">
    <location>
        <begin position="339"/>
        <end position="356"/>
    </location>
</feature>
<dbReference type="InterPro" id="IPR011701">
    <property type="entry name" value="MFS"/>
</dbReference>
<dbReference type="PANTHER" id="PTHR43791:SF92">
    <property type="entry name" value="AGL026WP"/>
    <property type="match status" value="1"/>
</dbReference>
<organism evidence="8 9">
    <name type="scientific">Trichomonascus ciferrii</name>
    <dbReference type="NCBI Taxonomy" id="44093"/>
    <lineage>
        <taxon>Eukaryota</taxon>
        <taxon>Fungi</taxon>
        <taxon>Dikarya</taxon>
        <taxon>Ascomycota</taxon>
        <taxon>Saccharomycotina</taxon>
        <taxon>Dipodascomycetes</taxon>
        <taxon>Dipodascales</taxon>
        <taxon>Trichomonascaceae</taxon>
        <taxon>Trichomonascus</taxon>
        <taxon>Trichomonascus ciferrii complex</taxon>
    </lineage>
</organism>
<dbReference type="EMBL" id="SWFS01000236">
    <property type="protein sequence ID" value="KAA8913205.1"/>
    <property type="molecule type" value="Genomic_DNA"/>
</dbReference>
<feature type="transmembrane region" description="Helical" evidence="6">
    <location>
        <begin position="63"/>
        <end position="81"/>
    </location>
</feature>
<keyword evidence="4 6" id="KW-1133">Transmembrane helix</keyword>
<feature type="transmembrane region" description="Helical" evidence="6">
    <location>
        <begin position="195"/>
        <end position="216"/>
    </location>
</feature>
<dbReference type="Gene3D" id="1.20.1250.20">
    <property type="entry name" value="MFS general substrate transporter like domains"/>
    <property type="match status" value="2"/>
</dbReference>
<sequence length="507" mass="56880">MSNEIEKKEENVYVENTQEDVIDSEKYERPHLGKFEEMFEGVTLPLPGSEERKKMEKKLKRKIDISLLPMVFIMYVLNYLDRNNIAAAKLGSLEKDLNMNSSQYSTCQGVLFIGYILMSVPSNVILEKIGRPRFFIPGAMLLWGLISTCIGAVHNFGTMVFLRILLGALEAPFLPGVIFYLSCWYTTRELAKRSALFICGSWLSGAFSGLIAYGVMDNMDGVRGLASWRWLFIIEGAATMFAAIVAMIILPELPATTRWLTKQERMLGVLRMTEDAGKADEDVTNDGETEGALYGLKLCFTDKKVLFFWVLLFSTCVAAGINTVFPTIVASLGYGTAETYLLTAPPWVLVSITSVLNSFHSDHTGERFWHIVVGPAISLCAFIIGIATTKTAPRYVSMMLLLQIYSSYSLIFTWVTNNLPRPPIKRAAAIALINVGANIPNVFVTYFYYNGSEPHFYVGFGICMAFLAFAIFMMFVIRFHLKTLNKRMDNGETIDGMDPATGWRFVY</sequence>
<keyword evidence="5 6" id="KW-0472">Membrane</keyword>
<feature type="transmembrane region" description="Helical" evidence="6">
    <location>
        <begin position="101"/>
        <end position="122"/>
    </location>
</feature>
<evidence type="ECO:0000313" key="9">
    <source>
        <dbReference type="Proteomes" id="UP000761534"/>
    </source>
</evidence>
<dbReference type="SUPFAM" id="SSF103473">
    <property type="entry name" value="MFS general substrate transporter"/>
    <property type="match status" value="1"/>
</dbReference>
<gene>
    <name evidence="8" type="ORF">TRICI_003267</name>
</gene>
<feature type="transmembrane region" description="Helical" evidence="6">
    <location>
        <begin position="455"/>
        <end position="477"/>
    </location>
</feature>
<comment type="caution">
    <text evidence="8">The sequence shown here is derived from an EMBL/GenBank/DDBJ whole genome shotgun (WGS) entry which is preliminary data.</text>
</comment>
<dbReference type="Proteomes" id="UP000761534">
    <property type="component" value="Unassembled WGS sequence"/>
</dbReference>
<dbReference type="AlphaFoldDB" id="A0A642VAL4"/>
<dbReference type="InterPro" id="IPR036259">
    <property type="entry name" value="MFS_trans_sf"/>
</dbReference>
<evidence type="ECO:0000256" key="5">
    <source>
        <dbReference type="ARBA" id="ARBA00023136"/>
    </source>
</evidence>
<dbReference type="GO" id="GO:0022857">
    <property type="term" value="F:transmembrane transporter activity"/>
    <property type="evidence" value="ECO:0007669"/>
    <property type="project" value="InterPro"/>
</dbReference>
<feature type="transmembrane region" description="Helical" evidence="6">
    <location>
        <begin position="160"/>
        <end position="183"/>
    </location>
</feature>
<feature type="transmembrane region" description="Helical" evidence="6">
    <location>
        <begin position="395"/>
        <end position="415"/>
    </location>
</feature>